<name>A0A8T9CQS7_9HELO</name>
<dbReference type="InterPro" id="IPR036249">
    <property type="entry name" value="Thioredoxin-like_sf"/>
</dbReference>
<organism evidence="4 5">
    <name type="scientific">Lachnellula suecica</name>
    <dbReference type="NCBI Taxonomy" id="602035"/>
    <lineage>
        <taxon>Eukaryota</taxon>
        <taxon>Fungi</taxon>
        <taxon>Dikarya</taxon>
        <taxon>Ascomycota</taxon>
        <taxon>Pezizomycotina</taxon>
        <taxon>Leotiomycetes</taxon>
        <taxon>Helotiales</taxon>
        <taxon>Lachnaceae</taxon>
        <taxon>Lachnellula</taxon>
    </lineage>
</organism>
<sequence>MSPTVSIGSSAQFSKLLGTSNVVITDCESIASLDPPVGSITNQLFQPQVYADWCGPCKTISPTFESLSTKYSKPNRITFTKVNVDNQQEIAQKYEVRAMPTFLIFRNGSVINTIKGADPRGLTTAIENAVKLAGPIAPPVFSTAGRTLGGAPSRGTSLRRPFNFKQYIDVISQFLGLYLVSLFSFDAYKAAEESYFNTNRDPRLAGASSGASRNVPGARVDKRTGAATAIGKKLGTIADITGGD</sequence>
<feature type="domain" description="Thioredoxin" evidence="3">
    <location>
        <begin position="5"/>
        <end position="131"/>
    </location>
</feature>
<gene>
    <name evidence="4" type="primary">trx</name>
    <name evidence="4" type="ORF">LSUE1_G000918</name>
</gene>
<accession>A0A8T9CQS7</accession>
<dbReference type="AlphaFoldDB" id="A0A8T9CQS7"/>
<dbReference type="EMBL" id="QGMK01000036">
    <property type="protein sequence ID" value="TVY85013.1"/>
    <property type="molecule type" value="Genomic_DNA"/>
</dbReference>
<evidence type="ECO:0000313" key="5">
    <source>
        <dbReference type="Proteomes" id="UP000469558"/>
    </source>
</evidence>
<dbReference type="InterPro" id="IPR013766">
    <property type="entry name" value="Thioredoxin_domain"/>
</dbReference>
<evidence type="ECO:0000259" key="3">
    <source>
        <dbReference type="PROSITE" id="PS51352"/>
    </source>
</evidence>
<protein>
    <submittedName>
        <fullName evidence="4">Thioredoxin</fullName>
    </submittedName>
</protein>
<comment type="similarity">
    <text evidence="1">Belongs to the thioredoxin family.</text>
</comment>
<dbReference type="CDD" id="cd02947">
    <property type="entry name" value="TRX_family"/>
    <property type="match status" value="1"/>
</dbReference>
<dbReference type="Pfam" id="PF00085">
    <property type="entry name" value="Thioredoxin"/>
    <property type="match status" value="1"/>
</dbReference>
<proteinExistence type="inferred from homology"/>
<comment type="caution">
    <text evidence="4">The sequence shown here is derived from an EMBL/GenBank/DDBJ whole genome shotgun (WGS) entry which is preliminary data.</text>
</comment>
<dbReference type="OrthoDB" id="2121326at2759"/>
<dbReference type="Proteomes" id="UP000469558">
    <property type="component" value="Unassembled WGS sequence"/>
</dbReference>
<reference evidence="4 5" key="1">
    <citation type="submission" date="2018-05" db="EMBL/GenBank/DDBJ databases">
        <title>Genome sequencing and assembly of the regulated plant pathogen Lachnellula willkommii and related sister species for the development of diagnostic species identification markers.</title>
        <authorList>
            <person name="Giroux E."/>
            <person name="Bilodeau G."/>
        </authorList>
    </citation>
    <scope>NUCLEOTIDE SEQUENCE [LARGE SCALE GENOMIC DNA]</scope>
    <source>
        <strain evidence="4 5">CBS 268.59</strain>
    </source>
</reference>
<dbReference type="SUPFAM" id="SSF52833">
    <property type="entry name" value="Thioredoxin-like"/>
    <property type="match status" value="1"/>
</dbReference>
<dbReference type="Gene3D" id="3.40.30.10">
    <property type="entry name" value="Glutaredoxin"/>
    <property type="match status" value="1"/>
</dbReference>
<evidence type="ECO:0000256" key="2">
    <source>
        <dbReference type="ARBA" id="ARBA00023157"/>
    </source>
</evidence>
<evidence type="ECO:0000256" key="1">
    <source>
        <dbReference type="ARBA" id="ARBA00008987"/>
    </source>
</evidence>
<keyword evidence="2" id="KW-1015">Disulfide bond</keyword>
<evidence type="ECO:0000313" key="4">
    <source>
        <dbReference type="EMBL" id="TVY85013.1"/>
    </source>
</evidence>
<dbReference type="PROSITE" id="PS51352">
    <property type="entry name" value="THIOREDOXIN_2"/>
    <property type="match status" value="1"/>
</dbReference>
<keyword evidence="5" id="KW-1185">Reference proteome</keyword>
<dbReference type="PANTHER" id="PTHR46115">
    <property type="entry name" value="THIOREDOXIN-LIKE PROTEIN 1"/>
    <property type="match status" value="1"/>
</dbReference>